<evidence type="ECO:0000313" key="11">
    <source>
        <dbReference type="Proteomes" id="UP000292298"/>
    </source>
</evidence>
<evidence type="ECO:0000256" key="2">
    <source>
        <dbReference type="ARBA" id="ARBA00009425"/>
    </source>
</evidence>
<evidence type="ECO:0000259" key="8">
    <source>
        <dbReference type="Pfam" id="PF04039"/>
    </source>
</evidence>
<protein>
    <submittedName>
        <fullName evidence="10">Multisubunit sodium/proton antiporter MrpB subunit</fullName>
    </submittedName>
</protein>
<comment type="caution">
    <text evidence="10">The sequence shown here is derived from an EMBL/GenBank/DDBJ whole genome shotgun (WGS) entry which is preliminary data.</text>
</comment>
<feature type="domain" description="MrpA C-terminal/MbhD" evidence="9">
    <location>
        <begin position="11"/>
        <end position="76"/>
    </location>
</feature>
<name>A0A4Q8D323_9GAMM</name>
<dbReference type="Proteomes" id="UP000292298">
    <property type="component" value="Unassembled WGS sequence"/>
</dbReference>
<evidence type="ECO:0000256" key="4">
    <source>
        <dbReference type="ARBA" id="ARBA00022692"/>
    </source>
</evidence>
<evidence type="ECO:0000313" key="10">
    <source>
        <dbReference type="EMBL" id="RZU99730.1"/>
    </source>
</evidence>
<dbReference type="InterPro" id="IPR007182">
    <property type="entry name" value="MnhB"/>
</dbReference>
<organism evidence="10 11">
    <name type="scientific">Spiribacter vilamensis</name>
    <dbReference type="NCBI Taxonomy" id="531306"/>
    <lineage>
        <taxon>Bacteria</taxon>
        <taxon>Pseudomonadati</taxon>
        <taxon>Pseudomonadota</taxon>
        <taxon>Gammaproteobacteria</taxon>
        <taxon>Chromatiales</taxon>
        <taxon>Ectothiorhodospiraceae</taxon>
        <taxon>Spiribacter</taxon>
    </lineage>
</organism>
<feature type="transmembrane region" description="Helical" evidence="7">
    <location>
        <begin position="6"/>
        <end position="22"/>
    </location>
</feature>
<evidence type="ECO:0000256" key="1">
    <source>
        <dbReference type="ARBA" id="ARBA00004651"/>
    </source>
</evidence>
<dbReference type="Pfam" id="PF04039">
    <property type="entry name" value="MnhB"/>
    <property type="match status" value="1"/>
</dbReference>
<evidence type="ECO:0000256" key="3">
    <source>
        <dbReference type="ARBA" id="ARBA00022475"/>
    </source>
</evidence>
<dbReference type="RefSeq" id="WP_130503933.1">
    <property type="nucleotide sequence ID" value="NZ_SHLI01000001.1"/>
</dbReference>
<feature type="transmembrane region" description="Helical" evidence="7">
    <location>
        <begin position="214"/>
        <end position="235"/>
    </location>
</feature>
<dbReference type="AlphaFoldDB" id="A0A4Q8D323"/>
<feature type="transmembrane region" description="Helical" evidence="7">
    <location>
        <begin position="278"/>
        <end position="301"/>
    </location>
</feature>
<keyword evidence="6 7" id="KW-0472">Membrane</keyword>
<keyword evidence="11" id="KW-1185">Reference proteome</keyword>
<comment type="similarity">
    <text evidence="2">Belongs to the CPA3 antiporters (TC 2.A.63) subunit B family.</text>
</comment>
<feature type="transmembrane region" description="Helical" evidence="7">
    <location>
        <begin position="185"/>
        <end position="208"/>
    </location>
</feature>
<evidence type="ECO:0000256" key="7">
    <source>
        <dbReference type="SAM" id="Phobius"/>
    </source>
</evidence>
<gene>
    <name evidence="10" type="ORF">EV698_2033</name>
</gene>
<feature type="transmembrane region" description="Helical" evidence="7">
    <location>
        <begin position="247"/>
        <end position="272"/>
    </location>
</feature>
<keyword evidence="5 7" id="KW-1133">Transmembrane helix</keyword>
<keyword evidence="4 7" id="KW-0812">Transmembrane</keyword>
<feature type="transmembrane region" description="Helical" evidence="7">
    <location>
        <begin position="29"/>
        <end position="47"/>
    </location>
</feature>
<dbReference type="InterPro" id="IPR042106">
    <property type="entry name" value="Nuo/plastoQ_OxRdtase_6_NuoJ"/>
</dbReference>
<proteinExistence type="inferred from homology"/>
<dbReference type="Gene3D" id="1.20.120.1200">
    <property type="entry name" value="NADH-ubiquinone/plastoquinone oxidoreductase chain 6, subunit NuoJ"/>
    <property type="match status" value="1"/>
</dbReference>
<dbReference type="InterPro" id="IPR050622">
    <property type="entry name" value="CPA3_antiporter_subunitB"/>
</dbReference>
<dbReference type="PANTHER" id="PTHR33932:SF4">
    <property type="entry name" value="NA(+)_H(+) ANTIPORTER SUBUNIT B"/>
    <property type="match status" value="1"/>
</dbReference>
<feature type="domain" description="Na+/H+ antiporter MnhB subunit-related protein" evidence="8">
    <location>
        <begin position="186"/>
        <end position="300"/>
    </location>
</feature>
<dbReference type="EMBL" id="SHLI01000001">
    <property type="protein sequence ID" value="RZU99730.1"/>
    <property type="molecule type" value="Genomic_DNA"/>
</dbReference>
<sequence length="310" mass="32530">MSVVFNTLLSVIIVAVAAAVVLGRQAFMAVVFFIAYGLLVALAWLRLEATNVALAEAAIGAGLTGILLLMSWTRLRALQAPAPPRPTRLIRMLAGLGAVAVTLGLLAALIRLPAHPGLQNAVAERLPLTGTENPVTAVLLNFRGWDTLLETLVLLAALLGVWTVTRDEDWPGPAGRRHRVLPDGVLAQFGRVLPPVALVIGAYLIWAGGHQPGGAFQGGTVLAAAWVVAVMTGHLPAPRVDDRWMRAAVLSGPAFFLGVGVTGLSMGTFLWIPPVIATPLLMAIEITLAVAIAATLSMLVFGAPEREETP</sequence>
<evidence type="ECO:0000256" key="5">
    <source>
        <dbReference type="ARBA" id="ARBA00022989"/>
    </source>
</evidence>
<evidence type="ECO:0000256" key="6">
    <source>
        <dbReference type="ARBA" id="ARBA00023136"/>
    </source>
</evidence>
<feature type="transmembrane region" description="Helical" evidence="7">
    <location>
        <begin position="93"/>
        <end position="112"/>
    </location>
</feature>
<dbReference type="GO" id="GO:0005886">
    <property type="term" value="C:plasma membrane"/>
    <property type="evidence" value="ECO:0007669"/>
    <property type="project" value="UniProtKB-SubCell"/>
</dbReference>
<keyword evidence="3" id="KW-1003">Cell membrane</keyword>
<dbReference type="Pfam" id="PF13244">
    <property type="entry name" value="MbhD"/>
    <property type="match status" value="1"/>
</dbReference>
<accession>A0A4Q8D323</accession>
<dbReference type="PANTHER" id="PTHR33932">
    <property type="entry name" value="NA(+)/H(+) ANTIPORTER SUBUNIT B"/>
    <property type="match status" value="1"/>
</dbReference>
<comment type="subcellular location">
    <subcellularLocation>
        <location evidence="1">Cell membrane</location>
        <topology evidence="1">Multi-pass membrane protein</topology>
    </subcellularLocation>
</comment>
<reference evidence="10 11" key="1">
    <citation type="submission" date="2019-02" db="EMBL/GenBank/DDBJ databases">
        <title>Genomic Encyclopedia of Type Strains, Phase IV (KMG-IV): sequencing the most valuable type-strain genomes for metagenomic binning, comparative biology and taxonomic classification.</title>
        <authorList>
            <person name="Goeker M."/>
        </authorList>
    </citation>
    <scope>NUCLEOTIDE SEQUENCE [LARGE SCALE GENOMIC DNA]</scope>
    <source>
        <strain evidence="10 11">DSM 21056</strain>
    </source>
</reference>
<evidence type="ECO:0000259" key="9">
    <source>
        <dbReference type="Pfam" id="PF13244"/>
    </source>
</evidence>
<dbReference type="OrthoDB" id="4962908at2"/>
<feature type="transmembrane region" description="Helical" evidence="7">
    <location>
        <begin position="53"/>
        <end position="72"/>
    </location>
</feature>
<dbReference type="InterPro" id="IPR025383">
    <property type="entry name" value="MrpA_C/MbhD"/>
</dbReference>